<dbReference type="InterPro" id="IPR011711">
    <property type="entry name" value="GntR_C"/>
</dbReference>
<dbReference type="RefSeq" id="WP_237486516.1">
    <property type="nucleotide sequence ID" value="NZ_CAKLCM010000003.1"/>
</dbReference>
<dbReference type="Pfam" id="PF07729">
    <property type="entry name" value="FCD"/>
    <property type="match status" value="1"/>
</dbReference>
<dbReference type="PROSITE" id="PS50949">
    <property type="entry name" value="HTH_GNTR"/>
    <property type="match status" value="1"/>
</dbReference>
<evidence type="ECO:0000256" key="2">
    <source>
        <dbReference type="ARBA" id="ARBA00023125"/>
    </source>
</evidence>
<evidence type="ECO:0000313" key="6">
    <source>
        <dbReference type="EMBL" id="CAH0529993.1"/>
    </source>
</evidence>
<dbReference type="InterPro" id="IPR036390">
    <property type="entry name" value="WH_DNA-bd_sf"/>
</dbReference>
<organism evidence="6 7">
    <name type="scientific">Vibrio hippocampi</name>
    <dbReference type="NCBI Taxonomy" id="654686"/>
    <lineage>
        <taxon>Bacteria</taxon>
        <taxon>Pseudomonadati</taxon>
        <taxon>Pseudomonadota</taxon>
        <taxon>Gammaproteobacteria</taxon>
        <taxon>Vibrionales</taxon>
        <taxon>Vibrionaceae</taxon>
        <taxon>Vibrio</taxon>
    </lineage>
</organism>
<evidence type="ECO:0000256" key="3">
    <source>
        <dbReference type="ARBA" id="ARBA00023163"/>
    </source>
</evidence>
<keyword evidence="2" id="KW-0238">DNA-binding</keyword>
<dbReference type="InterPro" id="IPR000524">
    <property type="entry name" value="Tscrpt_reg_HTH_GntR"/>
</dbReference>
<dbReference type="Pfam" id="PF00392">
    <property type="entry name" value="GntR"/>
    <property type="match status" value="1"/>
</dbReference>
<dbReference type="EMBL" id="CAKLCM010000003">
    <property type="protein sequence ID" value="CAH0529993.1"/>
    <property type="molecule type" value="Genomic_DNA"/>
</dbReference>
<dbReference type="PANTHER" id="PTHR43537:SF5">
    <property type="entry name" value="UXU OPERON TRANSCRIPTIONAL REGULATOR"/>
    <property type="match status" value="1"/>
</dbReference>
<dbReference type="PANTHER" id="PTHR43537">
    <property type="entry name" value="TRANSCRIPTIONAL REGULATOR, GNTR FAMILY"/>
    <property type="match status" value="1"/>
</dbReference>
<dbReference type="SUPFAM" id="SSF48008">
    <property type="entry name" value="GntR ligand-binding domain-like"/>
    <property type="match status" value="1"/>
</dbReference>
<dbReference type="Gene3D" id="1.10.10.10">
    <property type="entry name" value="Winged helix-like DNA-binding domain superfamily/Winged helix DNA-binding domain"/>
    <property type="match status" value="1"/>
</dbReference>
<keyword evidence="7" id="KW-1185">Reference proteome</keyword>
<dbReference type="InterPro" id="IPR008920">
    <property type="entry name" value="TF_FadR/GntR_C"/>
</dbReference>
<protein>
    <submittedName>
        <fullName evidence="6">HTH-type transcriptional regulator LutR</fullName>
    </submittedName>
</protein>
<sequence>MINFEPKRSYQTIGLILRQELSDGMYPIGSRLPPERDIAERLNVGRTVVREAIIMLELENLVDVKKGSGVYVINLPQDDLSQGNLPQSKHSQSGSGSARQEDVGPFEMLQARQLLESTIAEFAAVQATPSDIARMREALEIEKNEINSDDDLEPTGDKLFHFYIAEATQNSILVDMFKQLWERRESSPMWQKLHCHIENKDYCKEWLDDHAQILLAMQRKDPSAAKHAMWQHLENVKIKLLELSDFEDPQFDGYLFESIPAKLVLQKK</sequence>
<comment type="caution">
    <text evidence="6">The sequence shown here is derived from an EMBL/GenBank/DDBJ whole genome shotgun (WGS) entry which is preliminary data.</text>
</comment>
<evidence type="ECO:0000256" key="4">
    <source>
        <dbReference type="SAM" id="MobiDB-lite"/>
    </source>
</evidence>
<dbReference type="SMART" id="SM00345">
    <property type="entry name" value="HTH_GNTR"/>
    <property type="match status" value="1"/>
</dbReference>
<dbReference type="PRINTS" id="PR00035">
    <property type="entry name" value="HTHGNTR"/>
</dbReference>
<dbReference type="CDD" id="cd07377">
    <property type="entry name" value="WHTH_GntR"/>
    <property type="match status" value="1"/>
</dbReference>
<feature type="region of interest" description="Disordered" evidence="4">
    <location>
        <begin position="81"/>
        <end position="102"/>
    </location>
</feature>
<evidence type="ECO:0000259" key="5">
    <source>
        <dbReference type="PROSITE" id="PS50949"/>
    </source>
</evidence>
<dbReference type="SUPFAM" id="SSF46785">
    <property type="entry name" value="Winged helix' DNA-binding domain"/>
    <property type="match status" value="1"/>
</dbReference>
<evidence type="ECO:0000313" key="7">
    <source>
        <dbReference type="Proteomes" id="UP000838160"/>
    </source>
</evidence>
<name>A0ABM8ZN40_9VIBR</name>
<reference evidence="6" key="1">
    <citation type="submission" date="2021-12" db="EMBL/GenBank/DDBJ databases">
        <authorList>
            <person name="Rodrigo-Torres L."/>
            <person name="Arahal R. D."/>
            <person name="Lucena T."/>
        </authorList>
    </citation>
    <scope>NUCLEOTIDE SEQUENCE</scope>
    <source>
        <strain evidence="6">CECT 8226</strain>
    </source>
</reference>
<evidence type="ECO:0000256" key="1">
    <source>
        <dbReference type="ARBA" id="ARBA00023015"/>
    </source>
</evidence>
<feature type="compositionally biased region" description="Polar residues" evidence="4">
    <location>
        <begin position="81"/>
        <end position="98"/>
    </location>
</feature>
<proteinExistence type="predicted"/>
<keyword evidence="3" id="KW-0804">Transcription</keyword>
<dbReference type="SMART" id="SM00895">
    <property type="entry name" value="FCD"/>
    <property type="match status" value="1"/>
</dbReference>
<dbReference type="InterPro" id="IPR036388">
    <property type="entry name" value="WH-like_DNA-bd_sf"/>
</dbReference>
<gene>
    <name evidence="6" type="primary">lutR</name>
    <name evidence="6" type="ORF">VHP8226_03719</name>
</gene>
<keyword evidence="1" id="KW-0805">Transcription regulation</keyword>
<feature type="domain" description="HTH gntR-type" evidence="5">
    <location>
        <begin position="7"/>
        <end position="75"/>
    </location>
</feature>
<dbReference type="Proteomes" id="UP000838160">
    <property type="component" value="Unassembled WGS sequence"/>
</dbReference>
<dbReference type="Gene3D" id="1.20.120.530">
    <property type="entry name" value="GntR ligand-binding domain-like"/>
    <property type="match status" value="1"/>
</dbReference>
<accession>A0ABM8ZN40</accession>